<evidence type="ECO:0000256" key="3">
    <source>
        <dbReference type="ARBA" id="ARBA00023163"/>
    </source>
</evidence>
<dbReference type="InterPro" id="IPR036388">
    <property type="entry name" value="WH-like_DNA-bd_sf"/>
</dbReference>
<organism evidence="5 6">
    <name type="scientific">Comamonas suwonensis</name>
    <dbReference type="NCBI Taxonomy" id="2606214"/>
    <lineage>
        <taxon>Bacteria</taxon>
        <taxon>Pseudomonadati</taxon>
        <taxon>Pseudomonadota</taxon>
        <taxon>Betaproteobacteria</taxon>
        <taxon>Burkholderiales</taxon>
        <taxon>Comamonadaceae</taxon>
        <taxon>Comamonas</taxon>
    </lineage>
</organism>
<dbReference type="GO" id="GO:0003677">
    <property type="term" value="F:DNA binding"/>
    <property type="evidence" value="ECO:0007669"/>
    <property type="project" value="UniProtKB-KW"/>
</dbReference>
<feature type="domain" description="HTH hxlR-type" evidence="4">
    <location>
        <begin position="12"/>
        <end position="109"/>
    </location>
</feature>
<gene>
    <name evidence="5" type="ORF">HF327_019315</name>
</gene>
<dbReference type="RefSeq" id="WP_198462004.1">
    <property type="nucleotide sequence ID" value="NZ_JABBCQ020000021.1"/>
</dbReference>
<evidence type="ECO:0000256" key="1">
    <source>
        <dbReference type="ARBA" id="ARBA00023015"/>
    </source>
</evidence>
<protein>
    <submittedName>
        <fullName evidence="5">Helix-turn-helix transcriptional regulator</fullName>
    </submittedName>
</protein>
<evidence type="ECO:0000313" key="5">
    <source>
        <dbReference type="EMBL" id="MBI1626633.1"/>
    </source>
</evidence>
<sequence>MATAAPVNDQPCPVARSVDLIGDRWSLLIVRDAFDGMRRFSDFQRSLGVARNILSDRLKKLVDAGVLETEAAAEGSAYQAYVLTPRGQSLFPVVLALRQWGESNLFKPGEAHSLLLDKATGQPVPPLRVLDAQGHELRPAQTWVRKLDAGDEA</sequence>
<evidence type="ECO:0000256" key="2">
    <source>
        <dbReference type="ARBA" id="ARBA00023125"/>
    </source>
</evidence>
<evidence type="ECO:0000313" key="6">
    <source>
        <dbReference type="Proteomes" id="UP000530032"/>
    </source>
</evidence>
<evidence type="ECO:0000259" key="4">
    <source>
        <dbReference type="PROSITE" id="PS51118"/>
    </source>
</evidence>
<reference evidence="5" key="1">
    <citation type="submission" date="2020-12" db="EMBL/GenBank/DDBJ databases">
        <title>Comamonas sp. nov., isolated from stream water.</title>
        <authorList>
            <person name="Park K.-H."/>
        </authorList>
    </citation>
    <scope>NUCLEOTIDE SEQUENCE</scope>
    <source>
        <strain evidence="5">EJ-4</strain>
    </source>
</reference>
<keyword evidence="1" id="KW-0805">Transcription regulation</keyword>
<dbReference type="InterPro" id="IPR002577">
    <property type="entry name" value="HTH_HxlR"/>
</dbReference>
<dbReference type="Gene3D" id="1.10.10.10">
    <property type="entry name" value="Winged helix-like DNA-binding domain superfamily/Winged helix DNA-binding domain"/>
    <property type="match status" value="1"/>
</dbReference>
<dbReference type="Pfam" id="PF01638">
    <property type="entry name" value="HxlR"/>
    <property type="match status" value="1"/>
</dbReference>
<dbReference type="PANTHER" id="PTHR33204:SF18">
    <property type="entry name" value="TRANSCRIPTIONAL REGULATORY PROTEIN"/>
    <property type="match status" value="1"/>
</dbReference>
<dbReference type="PANTHER" id="PTHR33204">
    <property type="entry name" value="TRANSCRIPTIONAL REGULATOR, MARR FAMILY"/>
    <property type="match status" value="1"/>
</dbReference>
<dbReference type="SUPFAM" id="SSF46785">
    <property type="entry name" value="Winged helix' DNA-binding domain"/>
    <property type="match status" value="1"/>
</dbReference>
<proteinExistence type="predicted"/>
<keyword evidence="3" id="KW-0804">Transcription</keyword>
<dbReference type="EMBL" id="JABBCQ020000021">
    <property type="protein sequence ID" value="MBI1626633.1"/>
    <property type="molecule type" value="Genomic_DNA"/>
</dbReference>
<dbReference type="PROSITE" id="PS51118">
    <property type="entry name" value="HTH_HXLR"/>
    <property type="match status" value="1"/>
</dbReference>
<comment type="caution">
    <text evidence="5">The sequence shown here is derived from an EMBL/GenBank/DDBJ whole genome shotgun (WGS) entry which is preliminary data.</text>
</comment>
<keyword evidence="6" id="KW-1185">Reference proteome</keyword>
<dbReference type="InterPro" id="IPR036390">
    <property type="entry name" value="WH_DNA-bd_sf"/>
</dbReference>
<name>A0A843B770_9BURK</name>
<dbReference type="AlphaFoldDB" id="A0A843B770"/>
<dbReference type="Proteomes" id="UP000530032">
    <property type="component" value="Unassembled WGS sequence"/>
</dbReference>
<keyword evidence="2" id="KW-0238">DNA-binding</keyword>
<accession>A0A843B770</accession>